<evidence type="ECO:0000313" key="2">
    <source>
        <dbReference type="EMBL" id="NSI60140.1"/>
    </source>
</evidence>
<comment type="caution">
    <text evidence="2">The sequence shown here is derived from an EMBL/GenBank/DDBJ whole genome shotgun (WGS) entry which is preliminary data.</text>
</comment>
<sequence>MKIGLRGGHSPNCKGAIGLIDEQ</sequence>
<evidence type="ECO:0000313" key="3">
    <source>
        <dbReference type="Proteomes" id="UP001296580"/>
    </source>
</evidence>
<evidence type="ECO:0000256" key="1">
    <source>
        <dbReference type="SAM" id="MobiDB-lite"/>
    </source>
</evidence>
<gene>
    <name evidence="2" type="ORF">G4993_17480</name>
</gene>
<protein>
    <submittedName>
        <fullName evidence="2">N-acetylmuramoyl-L-alanine amidase</fullName>
    </submittedName>
</protein>
<feature type="region of interest" description="Disordered" evidence="1">
    <location>
        <begin position="1"/>
        <end position="23"/>
    </location>
</feature>
<dbReference type="EMBL" id="JAAIRV010000075">
    <property type="protein sequence ID" value="NSI60140.1"/>
    <property type="molecule type" value="Genomic_DNA"/>
</dbReference>
<dbReference type="Proteomes" id="UP001296580">
    <property type="component" value="Unassembled WGS sequence"/>
</dbReference>
<feature type="non-terminal residue" evidence="2">
    <location>
        <position position="23"/>
    </location>
</feature>
<proteinExistence type="predicted"/>
<accession>A0AAJ3KNE9</accession>
<name>A0AAJ3KNE9_MEDGN</name>
<organism evidence="2 3">
    <name type="scientific">Mediterraneibacter gnavus</name>
    <name type="common">Ruminococcus gnavus</name>
    <dbReference type="NCBI Taxonomy" id="33038"/>
    <lineage>
        <taxon>Bacteria</taxon>
        <taxon>Bacillati</taxon>
        <taxon>Bacillota</taxon>
        <taxon>Clostridia</taxon>
        <taxon>Lachnospirales</taxon>
        <taxon>Lachnospiraceae</taxon>
        <taxon>Mediterraneibacter</taxon>
    </lineage>
</organism>
<reference evidence="2" key="1">
    <citation type="journal article" date="2020" name="Cell Host Microbe">
        <title>Functional and Genomic Variation between Human-Derived Isolates of Lachnospiraceae Reveals Inter- and Intra-Species Diversity.</title>
        <authorList>
            <person name="Sorbara M.T."/>
            <person name="Littmann E.R."/>
            <person name="Fontana E."/>
            <person name="Moody T.U."/>
            <person name="Kohout C.E."/>
            <person name="Gjonbalaj M."/>
            <person name="Eaton V."/>
            <person name="Seok R."/>
            <person name="Leiner I.M."/>
            <person name="Pamer E.G."/>
        </authorList>
    </citation>
    <scope>NUCLEOTIDE SEQUENCE</scope>
    <source>
        <strain evidence="2">MSK.15.32</strain>
    </source>
</reference>
<dbReference type="AlphaFoldDB" id="A0AAJ3KNE9"/>
<reference evidence="2" key="2">
    <citation type="submission" date="2020-02" db="EMBL/GenBank/DDBJ databases">
        <authorList>
            <person name="Littmann E."/>
            <person name="Sorbara M."/>
        </authorList>
    </citation>
    <scope>NUCLEOTIDE SEQUENCE</scope>
    <source>
        <strain evidence="2">MSK.15.32</strain>
    </source>
</reference>